<accession>A0A8K0HIA9</accession>
<evidence type="ECO:0000313" key="2">
    <source>
        <dbReference type="Proteomes" id="UP000796880"/>
    </source>
</evidence>
<keyword evidence="2" id="KW-1185">Reference proteome</keyword>
<evidence type="ECO:0000313" key="1">
    <source>
        <dbReference type="EMBL" id="KAF3452250.1"/>
    </source>
</evidence>
<protein>
    <submittedName>
        <fullName evidence="1">Uncharacterized protein</fullName>
    </submittedName>
</protein>
<dbReference type="EMBL" id="VOIH02000003">
    <property type="protein sequence ID" value="KAF3452250.1"/>
    <property type="molecule type" value="Genomic_DNA"/>
</dbReference>
<sequence length="198" mass="21941">MKSSPRRTWGYPVYRILRVITEKLIGSTYPIKAVTIIKKKVNHNEKPTCTSQLITIFSPSALRELLARDWTVRILGRVADWLANNYSDGVLRSENPSLPTNCDAGSSCRGQCGIAWPRLSKDKSYLPPLSLKASFLLQRKPPLAKGSELHELCLRELSDALAGVRRSDLSRIGFTAAAVATEELVVFGNAESDRTQAE</sequence>
<dbReference type="AlphaFoldDB" id="A0A8K0HIA9"/>
<name>A0A8K0HIA9_9ROSA</name>
<comment type="caution">
    <text evidence="1">The sequence shown here is derived from an EMBL/GenBank/DDBJ whole genome shotgun (WGS) entry which is preliminary data.</text>
</comment>
<reference evidence="1" key="1">
    <citation type="submission" date="2020-03" db="EMBL/GenBank/DDBJ databases">
        <title>A high-quality chromosome-level genome assembly of a woody plant with both climbing and erect habits, Rhamnella rubrinervis.</title>
        <authorList>
            <person name="Lu Z."/>
            <person name="Yang Y."/>
            <person name="Zhu X."/>
            <person name="Sun Y."/>
        </authorList>
    </citation>
    <scope>NUCLEOTIDE SEQUENCE</scope>
    <source>
        <strain evidence="1">BYM</strain>
        <tissue evidence="1">Leaf</tissue>
    </source>
</reference>
<gene>
    <name evidence="1" type="ORF">FNV43_RR08348</name>
</gene>
<dbReference type="Proteomes" id="UP000796880">
    <property type="component" value="Unassembled WGS sequence"/>
</dbReference>
<proteinExistence type="predicted"/>
<organism evidence="1 2">
    <name type="scientific">Rhamnella rubrinervis</name>
    <dbReference type="NCBI Taxonomy" id="2594499"/>
    <lineage>
        <taxon>Eukaryota</taxon>
        <taxon>Viridiplantae</taxon>
        <taxon>Streptophyta</taxon>
        <taxon>Embryophyta</taxon>
        <taxon>Tracheophyta</taxon>
        <taxon>Spermatophyta</taxon>
        <taxon>Magnoliopsida</taxon>
        <taxon>eudicotyledons</taxon>
        <taxon>Gunneridae</taxon>
        <taxon>Pentapetalae</taxon>
        <taxon>rosids</taxon>
        <taxon>fabids</taxon>
        <taxon>Rosales</taxon>
        <taxon>Rhamnaceae</taxon>
        <taxon>rhamnoid group</taxon>
        <taxon>Rhamneae</taxon>
        <taxon>Rhamnella</taxon>
    </lineage>
</organism>